<feature type="region of interest" description="Disordered" evidence="1">
    <location>
        <begin position="300"/>
        <end position="319"/>
    </location>
</feature>
<organism evidence="2 3">
    <name type="scientific">Batillaria attramentaria</name>
    <dbReference type="NCBI Taxonomy" id="370345"/>
    <lineage>
        <taxon>Eukaryota</taxon>
        <taxon>Metazoa</taxon>
        <taxon>Spiralia</taxon>
        <taxon>Lophotrochozoa</taxon>
        <taxon>Mollusca</taxon>
        <taxon>Gastropoda</taxon>
        <taxon>Caenogastropoda</taxon>
        <taxon>Sorbeoconcha</taxon>
        <taxon>Cerithioidea</taxon>
        <taxon>Batillariidae</taxon>
        <taxon>Batillaria</taxon>
    </lineage>
</organism>
<reference evidence="2 3" key="1">
    <citation type="journal article" date="2023" name="Sci. Data">
        <title>Genome assembly of the Korean intertidal mud-creeper Batillaria attramentaria.</title>
        <authorList>
            <person name="Patra A.K."/>
            <person name="Ho P.T."/>
            <person name="Jun S."/>
            <person name="Lee S.J."/>
            <person name="Kim Y."/>
            <person name="Won Y.J."/>
        </authorList>
    </citation>
    <scope>NUCLEOTIDE SEQUENCE [LARGE SCALE GENOMIC DNA]</scope>
    <source>
        <strain evidence="2">Wonlab-2016</strain>
    </source>
</reference>
<protein>
    <submittedName>
        <fullName evidence="2">Uncharacterized protein</fullName>
    </submittedName>
</protein>
<evidence type="ECO:0000313" key="2">
    <source>
        <dbReference type="EMBL" id="KAK7446066.1"/>
    </source>
</evidence>
<feature type="non-terminal residue" evidence="2">
    <location>
        <position position="319"/>
    </location>
</feature>
<feature type="region of interest" description="Disordered" evidence="1">
    <location>
        <begin position="44"/>
        <end position="98"/>
    </location>
</feature>
<keyword evidence="3" id="KW-1185">Reference proteome</keyword>
<evidence type="ECO:0000313" key="3">
    <source>
        <dbReference type="Proteomes" id="UP001519460"/>
    </source>
</evidence>
<dbReference type="AlphaFoldDB" id="A0ABD0J0T4"/>
<name>A0ABD0J0T4_9CAEN</name>
<feature type="compositionally biased region" description="Polar residues" evidence="1">
    <location>
        <begin position="86"/>
        <end position="98"/>
    </location>
</feature>
<feature type="compositionally biased region" description="Polar residues" evidence="1">
    <location>
        <begin position="304"/>
        <end position="319"/>
    </location>
</feature>
<comment type="caution">
    <text evidence="2">The sequence shown here is derived from an EMBL/GenBank/DDBJ whole genome shotgun (WGS) entry which is preliminary data.</text>
</comment>
<dbReference type="EMBL" id="JACVVK020000786">
    <property type="protein sequence ID" value="KAK7446066.1"/>
    <property type="molecule type" value="Genomic_DNA"/>
</dbReference>
<proteinExistence type="predicted"/>
<accession>A0ABD0J0T4</accession>
<feature type="compositionally biased region" description="Basic and acidic residues" evidence="1">
    <location>
        <begin position="76"/>
        <end position="85"/>
    </location>
</feature>
<evidence type="ECO:0000256" key="1">
    <source>
        <dbReference type="SAM" id="MobiDB-lite"/>
    </source>
</evidence>
<dbReference type="Proteomes" id="UP001519460">
    <property type="component" value="Unassembled WGS sequence"/>
</dbReference>
<feature type="region of interest" description="Disordered" evidence="1">
    <location>
        <begin position="234"/>
        <end position="254"/>
    </location>
</feature>
<sequence length="319" mass="35168">MGISGIPPQNHRQVTELERDRMTVTLTLISKGGVTYPHFRFHGFDSEKSQEEQEPETVPPEPEHSQTPVMHRLTLTKRDKTKDATESSPDFNTQTASNVGLDAETDIKQERSWTEIRSVQADHGALCTPGVHSDTGRESCTVRHDTESQESADMSQHTTRNGVHNVGTEQFLCIKQEIEDTDFHQTAERELPLAIMNQKQTSGQFSPCPSSSFQAVAQTNETHTDSVSNTSIKTECHESTEASVSDTDMEDEPTHVYPAGLYQNVHAKSETSVNEQLDGGTTSILTIASAAGRLDTSECETHQQHTATSETCAQTGVKR</sequence>
<gene>
    <name evidence="2" type="ORF">BaRGS_00040290</name>
</gene>